<evidence type="ECO:0000256" key="2">
    <source>
        <dbReference type="ARBA" id="ARBA00022801"/>
    </source>
</evidence>
<evidence type="ECO:0000256" key="3">
    <source>
        <dbReference type="ARBA" id="ARBA00023027"/>
    </source>
</evidence>
<name>A0AAE1KKB6_9FABA</name>
<gene>
    <name evidence="6" type="ORF">QN277_019042</name>
</gene>
<dbReference type="PANTHER" id="PTHR32009:SF39">
    <property type="entry name" value="TIR DOMAIN-CONTAINING PROTEIN"/>
    <property type="match status" value="1"/>
</dbReference>
<dbReference type="GO" id="GO:0061809">
    <property type="term" value="F:NAD+ nucleosidase activity, cyclic ADP-ribose generating"/>
    <property type="evidence" value="ECO:0007669"/>
    <property type="project" value="UniProtKB-EC"/>
</dbReference>
<dbReference type="PANTHER" id="PTHR32009">
    <property type="entry name" value="TMV RESISTANCE PROTEIN N-LIKE"/>
    <property type="match status" value="1"/>
</dbReference>
<dbReference type="AlphaFoldDB" id="A0AAE1KKB6"/>
<dbReference type="FunFam" id="3.40.50.10140:FF:000007">
    <property type="entry name" value="Disease resistance protein (TIR-NBS-LRR class)"/>
    <property type="match status" value="1"/>
</dbReference>
<dbReference type="SUPFAM" id="SSF52200">
    <property type="entry name" value="Toll/Interleukin receptor TIR domain"/>
    <property type="match status" value="1"/>
</dbReference>
<comment type="caution">
    <text evidence="6">The sequence shown here is derived from an EMBL/GenBank/DDBJ whole genome shotgun (WGS) entry which is preliminary data.</text>
</comment>
<dbReference type="GO" id="GO:0007165">
    <property type="term" value="P:signal transduction"/>
    <property type="evidence" value="ECO:0007669"/>
    <property type="project" value="InterPro"/>
</dbReference>
<evidence type="ECO:0000259" key="5">
    <source>
        <dbReference type="PROSITE" id="PS50104"/>
    </source>
</evidence>
<dbReference type="InterPro" id="IPR000157">
    <property type="entry name" value="TIR_dom"/>
</dbReference>
<evidence type="ECO:0000256" key="4">
    <source>
        <dbReference type="ARBA" id="ARBA00047304"/>
    </source>
</evidence>
<dbReference type="Pfam" id="PF01582">
    <property type="entry name" value="TIR"/>
    <property type="match status" value="1"/>
</dbReference>
<keyword evidence="3" id="KW-0520">NAD</keyword>
<proteinExistence type="predicted"/>
<dbReference type="PROSITE" id="PS50104">
    <property type="entry name" value="TIR"/>
    <property type="match status" value="1"/>
</dbReference>
<sequence length="157" mass="18019">MNNWTIPPWKYHVFLSFRGEDTRKGFTDHLQAALKQRGIITFLDDKLNRGEVISDQLLQAIDESLVSLVVLSEGYASSSWCLDELQRILESKKSLAREVIPIFYKIDPSDVRHQRGSFAHALQKHGKSFAKNKEKVQRWKDALEEVANIAGYDSTDQ</sequence>
<protein>
    <recommendedName>
        <fullName evidence="1">ADP-ribosyl cyclase/cyclic ADP-ribose hydrolase</fullName>
        <ecNumber evidence="1">3.2.2.6</ecNumber>
    </recommendedName>
</protein>
<dbReference type="Proteomes" id="UP001293593">
    <property type="component" value="Unassembled WGS sequence"/>
</dbReference>
<dbReference type="Gene3D" id="3.40.50.10140">
    <property type="entry name" value="Toll/interleukin-1 receptor homology (TIR) domain"/>
    <property type="match status" value="1"/>
</dbReference>
<dbReference type="EMBL" id="JAWXYG010000004">
    <property type="protein sequence ID" value="KAK4276050.1"/>
    <property type="molecule type" value="Genomic_DNA"/>
</dbReference>
<accession>A0AAE1KKB6</accession>
<dbReference type="SMART" id="SM00255">
    <property type="entry name" value="TIR"/>
    <property type="match status" value="1"/>
</dbReference>
<evidence type="ECO:0000313" key="7">
    <source>
        <dbReference type="Proteomes" id="UP001293593"/>
    </source>
</evidence>
<keyword evidence="2" id="KW-0378">Hydrolase</keyword>
<comment type="catalytic activity">
    <reaction evidence="4">
        <text>NAD(+) + H2O = ADP-D-ribose + nicotinamide + H(+)</text>
        <dbReference type="Rhea" id="RHEA:16301"/>
        <dbReference type="ChEBI" id="CHEBI:15377"/>
        <dbReference type="ChEBI" id="CHEBI:15378"/>
        <dbReference type="ChEBI" id="CHEBI:17154"/>
        <dbReference type="ChEBI" id="CHEBI:57540"/>
        <dbReference type="ChEBI" id="CHEBI:57967"/>
        <dbReference type="EC" id="3.2.2.6"/>
    </reaction>
    <physiologicalReaction direction="left-to-right" evidence="4">
        <dbReference type="Rhea" id="RHEA:16302"/>
    </physiologicalReaction>
</comment>
<dbReference type="EC" id="3.2.2.6" evidence="1"/>
<evidence type="ECO:0000256" key="1">
    <source>
        <dbReference type="ARBA" id="ARBA00011982"/>
    </source>
</evidence>
<feature type="domain" description="TIR" evidence="5">
    <location>
        <begin position="9"/>
        <end position="157"/>
    </location>
</feature>
<keyword evidence="7" id="KW-1185">Reference proteome</keyword>
<evidence type="ECO:0000313" key="6">
    <source>
        <dbReference type="EMBL" id="KAK4276050.1"/>
    </source>
</evidence>
<reference evidence="6" key="1">
    <citation type="submission" date="2023-10" db="EMBL/GenBank/DDBJ databases">
        <title>Chromosome-level genome of the transformable northern wattle, Acacia crassicarpa.</title>
        <authorList>
            <person name="Massaro I."/>
            <person name="Sinha N.R."/>
            <person name="Poethig S."/>
            <person name="Leichty A.R."/>
        </authorList>
    </citation>
    <scope>NUCLEOTIDE SEQUENCE</scope>
    <source>
        <strain evidence="6">Acra3RX</strain>
        <tissue evidence="6">Leaf</tissue>
    </source>
</reference>
<organism evidence="6 7">
    <name type="scientific">Acacia crassicarpa</name>
    <name type="common">northern wattle</name>
    <dbReference type="NCBI Taxonomy" id="499986"/>
    <lineage>
        <taxon>Eukaryota</taxon>
        <taxon>Viridiplantae</taxon>
        <taxon>Streptophyta</taxon>
        <taxon>Embryophyta</taxon>
        <taxon>Tracheophyta</taxon>
        <taxon>Spermatophyta</taxon>
        <taxon>Magnoliopsida</taxon>
        <taxon>eudicotyledons</taxon>
        <taxon>Gunneridae</taxon>
        <taxon>Pentapetalae</taxon>
        <taxon>rosids</taxon>
        <taxon>fabids</taxon>
        <taxon>Fabales</taxon>
        <taxon>Fabaceae</taxon>
        <taxon>Caesalpinioideae</taxon>
        <taxon>mimosoid clade</taxon>
        <taxon>Acacieae</taxon>
        <taxon>Acacia</taxon>
    </lineage>
</organism>
<dbReference type="InterPro" id="IPR035897">
    <property type="entry name" value="Toll_tir_struct_dom_sf"/>
</dbReference>